<dbReference type="InterPro" id="IPR017853">
    <property type="entry name" value="GH"/>
</dbReference>
<protein>
    <submittedName>
        <fullName evidence="5">Mannan endo-1,4-beta-mannosidase</fullName>
    </submittedName>
</protein>
<dbReference type="OrthoDB" id="9803686at2"/>
<feature type="active site" description="Nucleophile" evidence="4">
    <location>
        <position position="421"/>
    </location>
</feature>
<evidence type="ECO:0000256" key="4">
    <source>
        <dbReference type="PROSITE-ProRule" id="PRU01100"/>
    </source>
</evidence>
<dbReference type="SUPFAM" id="SSF51445">
    <property type="entry name" value="(Trans)glycosidases"/>
    <property type="match status" value="1"/>
</dbReference>
<dbReference type="RefSeq" id="WP_119322889.1">
    <property type="nucleotide sequence ID" value="NZ_AP025739.1"/>
</dbReference>
<dbReference type="Gene3D" id="3.20.20.80">
    <property type="entry name" value="Glycosidases"/>
    <property type="match status" value="1"/>
</dbReference>
<dbReference type="SUPFAM" id="SSF49785">
    <property type="entry name" value="Galactose-binding domain-like"/>
    <property type="match status" value="1"/>
</dbReference>
<dbReference type="InterPro" id="IPR022790">
    <property type="entry name" value="GH26_dom"/>
</dbReference>
<dbReference type="PRINTS" id="PR00739">
    <property type="entry name" value="GLHYDRLASE26"/>
</dbReference>
<keyword evidence="6" id="KW-1185">Reference proteome</keyword>
<dbReference type="CDD" id="cd04086">
    <property type="entry name" value="CBM35_mannanase-like"/>
    <property type="match status" value="1"/>
</dbReference>
<dbReference type="Gene3D" id="2.60.120.260">
    <property type="entry name" value="Galactose-binding domain-like"/>
    <property type="match status" value="1"/>
</dbReference>
<organism evidence="5 6">
    <name type="scientific">Capsulimonas corticalis</name>
    <dbReference type="NCBI Taxonomy" id="2219043"/>
    <lineage>
        <taxon>Bacteria</taxon>
        <taxon>Bacillati</taxon>
        <taxon>Armatimonadota</taxon>
        <taxon>Armatimonadia</taxon>
        <taxon>Capsulimonadales</taxon>
        <taxon>Capsulimonadaceae</taxon>
        <taxon>Capsulimonas</taxon>
    </lineage>
</organism>
<evidence type="ECO:0000256" key="1">
    <source>
        <dbReference type="ARBA" id="ARBA00007754"/>
    </source>
</evidence>
<gene>
    <name evidence="5" type="ORF">CCAX7_58290</name>
</gene>
<dbReference type="KEGG" id="ccot:CCAX7_58290"/>
<keyword evidence="3 4" id="KW-0326">Glycosidase</keyword>
<dbReference type="FunCoup" id="A0A402CZZ6">
    <property type="interactions" value="45"/>
</dbReference>
<dbReference type="InterPro" id="IPR000805">
    <property type="entry name" value="Glyco_hydro_26"/>
</dbReference>
<dbReference type="EMBL" id="AP025739">
    <property type="protein sequence ID" value="BDI33778.1"/>
    <property type="molecule type" value="Genomic_DNA"/>
</dbReference>
<dbReference type="GO" id="GO:0016985">
    <property type="term" value="F:mannan endo-1,4-beta-mannosidase activity"/>
    <property type="evidence" value="ECO:0007669"/>
    <property type="project" value="InterPro"/>
</dbReference>
<dbReference type="PANTHER" id="PTHR40079:SF4">
    <property type="entry name" value="GH26 DOMAIN-CONTAINING PROTEIN-RELATED"/>
    <property type="match status" value="1"/>
</dbReference>
<evidence type="ECO:0000256" key="3">
    <source>
        <dbReference type="ARBA" id="ARBA00023295"/>
    </source>
</evidence>
<dbReference type="GO" id="GO:0006080">
    <property type="term" value="P:substituted mannan metabolic process"/>
    <property type="evidence" value="ECO:0007669"/>
    <property type="project" value="InterPro"/>
</dbReference>
<reference evidence="5 6" key="1">
    <citation type="journal article" date="2019" name="Int. J. Syst. Evol. Microbiol.">
        <title>Capsulimonas corticalis gen. nov., sp. nov., an aerobic capsulated bacterium, of a novel bacterial order, Capsulimonadales ord. nov., of the class Armatimonadia of the phylum Armatimonadetes.</title>
        <authorList>
            <person name="Li J."/>
            <person name="Kudo C."/>
            <person name="Tonouchi A."/>
        </authorList>
    </citation>
    <scope>NUCLEOTIDE SEQUENCE [LARGE SCALE GENOMIC DNA]</scope>
    <source>
        <strain evidence="5 6">AX-7</strain>
    </source>
</reference>
<dbReference type="AlphaFoldDB" id="A0A402CZZ6"/>
<accession>A0A402CZZ6</accession>
<evidence type="ECO:0000313" key="5">
    <source>
        <dbReference type="EMBL" id="BDI33778.1"/>
    </source>
</evidence>
<dbReference type="PROSITE" id="PS51175">
    <property type="entry name" value="CBM6"/>
    <property type="match status" value="1"/>
</dbReference>
<dbReference type="Pfam" id="PF02156">
    <property type="entry name" value="Glyco_hydro_26"/>
    <property type="match status" value="1"/>
</dbReference>
<dbReference type="PROSITE" id="PS51764">
    <property type="entry name" value="GH26"/>
    <property type="match status" value="1"/>
</dbReference>
<name>A0A402CZZ6_9BACT</name>
<keyword evidence="2 4" id="KW-0378">Hydrolase</keyword>
<sequence>MPLLKPSLALAALLAVTSMAAAAAPSSRAIHLEAEKATLSGPVVAAARPGFTGSGYVTGFLNGSEKMSLTIPNARAGLYNVRIRYSAQTIKGYDLVVNGVKTSAIFAPSGEKFASQDAGNVELRNGVNTVEIDYGWGHYDIDSIDLVPTTVPRLVMPPAATVDPKASAKTRALKAYLVGRYGLGTLSGQYDAADNKYLRDVAGKTAAIFGGDFIEYSPSRIAHGSKTKHETENMIAAGKGGQIVTMSWHWNAPAGLIDKMETDSHGKPVDHKWYRGFYTEATTFDFQKALADPKSPEYALMLRDIDTIAIQLKKMQAAGVPVLWRPLHEAEGGWFWWGSKGPEPFKKLWRLMYDRLTNHNNLHTLIWVYSSGTDPKWYPGDKYVDIVGVDQYPSDLRDTETGVWKNLLAQYAGRKPIALTEFGGVPDIPAMQRVGARWSYFVSWTNDLGPKKNSKDEVKRIYSSPAVINADKLPRAIR</sequence>
<proteinExistence type="inferred from homology"/>
<evidence type="ECO:0000256" key="2">
    <source>
        <dbReference type="ARBA" id="ARBA00022801"/>
    </source>
</evidence>
<dbReference type="GO" id="GO:0030246">
    <property type="term" value="F:carbohydrate binding"/>
    <property type="evidence" value="ECO:0007669"/>
    <property type="project" value="InterPro"/>
</dbReference>
<evidence type="ECO:0000313" key="6">
    <source>
        <dbReference type="Proteomes" id="UP000287394"/>
    </source>
</evidence>
<dbReference type="PANTHER" id="PTHR40079">
    <property type="entry name" value="MANNAN ENDO-1,4-BETA-MANNOSIDASE E-RELATED"/>
    <property type="match status" value="1"/>
</dbReference>
<comment type="similarity">
    <text evidence="1 4">Belongs to the glycosyl hydrolase 26 family.</text>
</comment>
<dbReference type="InterPro" id="IPR008979">
    <property type="entry name" value="Galactose-bd-like_sf"/>
</dbReference>
<feature type="active site" description="Proton donor" evidence="4">
    <location>
        <position position="329"/>
    </location>
</feature>
<dbReference type="Pfam" id="PF16990">
    <property type="entry name" value="CBM_35"/>
    <property type="match status" value="1"/>
</dbReference>
<dbReference type="InterPro" id="IPR005084">
    <property type="entry name" value="CBM6"/>
</dbReference>
<dbReference type="Proteomes" id="UP000287394">
    <property type="component" value="Chromosome"/>
</dbReference>